<keyword evidence="9" id="KW-1185">Reference proteome</keyword>
<evidence type="ECO:0000313" key="8">
    <source>
        <dbReference type="EMBL" id="TDQ83977.1"/>
    </source>
</evidence>
<accession>A0A4R6WWC3</accession>
<evidence type="ECO:0000256" key="3">
    <source>
        <dbReference type="ARBA" id="ARBA00022989"/>
    </source>
</evidence>
<feature type="domain" description="HemY N-terminal" evidence="7">
    <location>
        <begin position="28"/>
        <end position="139"/>
    </location>
</feature>
<dbReference type="RefSeq" id="WP_133612048.1">
    <property type="nucleotide sequence ID" value="NZ_SNYW01000006.1"/>
</dbReference>
<sequence>MTFARALWFIIKLAVLVGAAVWLANRPGNLSLVWFGYRIDVPPLGLAMLGVVLGIILLWLVGRVVHRILSVPGEIGAIRGHARETKGYQMLTRGFAAAAAGDAREARRLAQAAQKLLTKGSEAPPITRLLAAQAAQLEGDERGATAHFKVLAETPETAILGLRGLAMNALKSGDEEGARQLAERALAANPNAQWAADTALRLQVKAGRYDAAENSLKALVRAGALGTKEGQRRRAALLTEKARQALIADGHDISADGAVAAAREAVKLAGDFAPARFMLARLLTRQGKRKEAMRLVEQVWDSHPHEILGEAYLLAGENERSLERTQRLERLLRQNPDHPETHRLLAEADLAADLWGEARRHLDRLAALERTAFGAPTQATCRGFARLEERERADMTAARAWLDAAAAAPADAAWICRQCGQPGDAGPECGQWQFTCRACQAVDSLEWRVPARARSVHAALPAAAASGAGPSARANMVEILSPEPPFAAAAQGSRDLPESGQNRPAGPLTDASKAGPRPPEAPQAASVDAARLIN</sequence>
<dbReference type="AlphaFoldDB" id="A0A4R6WWC3"/>
<keyword evidence="3 6" id="KW-1133">Transmembrane helix</keyword>
<proteinExistence type="predicted"/>
<reference evidence="8 9" key="1">
    <citation type="submission" date="2019-03" db="EMBL/GenBank/DDBJ databases">
        <title>Genomic Encyclopedia of Type Strains, Phase III (KMG-III): the genomes of soil and plant-associated and newly described type strains.</title>
        <authorList>
            <person name="Whitman W."/>
        </authorList>
    </citation>
    <scope>NUCLEOTIDE SEQUENCE [LARGE SCALE GENOMIC DNA]</scope>
    <source>
        <strain evidence="8 9">CGMCC 1.7660</strain>
    </source>
</reference>
<dbReference type="OrthoDB" id="9798343at2"/>
<feature type="transmembrane region" description="Helical" evidence="6">
    <location>
        <begin position="7"/>
        <end position="24"/>
    </location>
</feature>
<dbReference type="Pfam" id="PF07219">
    <property type="entry name" value="HemY_N"/>
    <property type="match status" value="1"/>
</dbReference>
<feature type="transmembrane region" description="Helical" evidence="6">
    <location>
        <begin position="44"/>
        <end position="62"/>
    </location>
</feature>
<gene>
    <name evidence="8" type="ORF">A8950_0523</name>
</gene>
<dbReference type="Gene3D" id="1.25.40.10">
    <property type="entry name" value="Tetratricopeptide repeat domain"/>
    <property type="match status" value="1"/>
</dbReference>
<evidence type="ECO:0000256" key="1">
    <source>
        <dbReference type="ARBA" id="ARBA00004370"/>
    </source>
</evidence>
<evidence type="ECO:0000256" key="4">
    <source>
        <dbReference type="ARBA" id="ARBA00023136"/>
    </source>
</evidence>
<protein>
    <submittedName>
        <fullName evidence="8">HemY protein</fullName>
    </submittedName>
</protein>
<comment type="caution">
    <text evidence="8">The sequence shown here is derived from an EMBL/GenBank/DDBJ whole genome shotgun (WGS) entry which is preliminary data.</text>
</comment>
<evidence type="ECO:0000259" key="7">
    <source>
        <dbReference type="Pfam" id="PF07219"/>
    </source>
</evidence>
<dbReference type="InterPro" id="IPR011990">
    <property type="entry name" value="TPR-like_helical_dom_sf"/>
</dbReference>
<comment type="subcellular location">
    <subcellularLocation>
        <location evidence="1">Membrane</location>
    </subcellularLocation>
</comment>
<keyword evidence="2 6" id="KW-0812">Transmembrane</keyword>
<dbReference type="EMBL" id="SNYW01000006">
    <property type="protein sequence ID" value="TDQ83977.1"/>
    <property type="molecule type" value="Genomic_DNA"/>
</dbReference>
<dbReference type="Pfam" id="PF14559">
    <property type="entry name" value="TPR_19"/>
    <property type="match status" value="1"/>
</dbReference>
<name>A0A4R6WWC3_9PROT</name>
<evidence type="ECO:0000256" key="6">
    <source>
        <dbReference type="SAM" id="Phobius"/>
    </source>
</evidence>
<evidence type="ECO:0000256" key="2">
    <source>
        <dbReference type="ARBA" id="ARBA00022692"/>
    </source>
</evidence>
<dbReference type="GO" id="GO:0016020">
    <property type="term" value="C:membrane"/>
    <property type="evidence" value="ECO:0007669"/>
    <property type="project" value="UniProtKB-SubCell"/>
</dbReference>
<dbReference type="InterPro" id="IPR010817">
    <property type="entry name" value="HemY_N"/>
</dbReference>
<evidence type="ECO:0000256" key="5">
    <source>
        <dbReference type="SAM" id="MobiDB-lite"/>
    </source>
</evidence>
<organism evidence="8 9">
    <name type="scientific">Dongia mobilis</name>
    <dbReference type="NCBI Taxonomy" id="578943"/>
    <lineage>
        <taxon>Bacteria</taxon>
        <taxon>Pseudomonadati</taxon>
        <taxon>Pseudomonadota</taxon>
        <taxon>Alphaproteobacteria</taxon>
        <taxon>Rhodospirillales</taxon>
        <taxon>Dongiaceae</taxon>
        <taxon>Dongia</taxon>
    </lineage>
</organism>
<dbReference type="Proteomes" id="UP000295783">
    <property type="component" value="Unassembled WGS sequence"/>
</dbReference>
<keyword evidence="4 6" id="KW-0472">Membrane</keyword>
<dbReference type="SUPFAM" id="SSF48452">
    <property type="entry name" value="TPR-like"/>
    <property type="match status" value="2"/>
</dbReference>
<evidence type="ECO:0000313" key="9">
    <source>
        <dbReference type="Proteomes" id="UP000295783"/>
    </source>
</evidence>
<feature type="region of interest" description="Disordered" evidence="5">
    <location>
        <begin position="487"/>
        <end position="534"/>
    </location>
</feature>